<organism evidence="6 7">
    <name type="scientific">Candida verbasci</name>
    <dbReference type="NCBI Taxonomy" id="1227364"/>
    <lineage>
        <taxon>Eukaryota</taxon>
        <taxon>Fungi</taxon>
        <taxon>Dikarya</taxon>
        <taxon>Ascomycota</taxon>
        <taxon>Saccharomycotina</taxon>
        <taxon>Pichiomycetes</taxon>
        <taxon>Debaryomycetaceae</taxon>
        <taxon>Candida/Lodderomyces clade</taxon>
        <taxon>Candida</taxon>
    </lineage>
</organism>
<keyword evidence="3" id="KW-0256">Endoplasmic reticulum</keyword>
<keyword evidence="4" id="KW-0653">Protein transport</keyword>
<protein>
    <recommendedName>
        <fullName evidence="5">Sec39 domain-containing protein</fullName>
    </recommendedName>
</protein>
<reference evidence="6" key="1">
    <citation type="submission" date="2022-12" db="EMBL/GenBank/DDBJ databases">
        <authorList>
            <person name="Brejova B."/>
        </authorList>
    </citation>
    <scope>NUCLEOTIDE SEQUENCE</scope>
</reference>
<dbReference type="Pfam" id="PF08314">
    <property type="entry name" value="Sec39"/>
    <property type="match status" value="1"/>
</dbReference>
<evidence type="ECO:0000313" key="6">
    <source>
        <dbReference type="EMBL" id="CAI5755886.1"/>
    </source>
</evidence>
<gene>
    <name evidence="6" type="ORF">CANVERA_P0402</name>
</gene>
<dbReference type="PANTHER" id="PTHR40787">
    <property type="entry name" value="SECRETED PROTEIN"/>
    <property type="match status" value="1"/>
</dbReference>
<comment type="subcellular location">
    <subcellularLocation>
        <location evidence="1">Endoplasmic reticulum</location>
    </subcellularLocation>
</comment>
<dbReference type="PANTHER" id="PTHR40787:SF3">
    <property type="entry name" value="PROTEIN TRANSPORT PROTEIN SEC39"/>
    <property type="match status" value="1"/>
</dbReference>
<evidence type="ECO:0000313" key="7">
    <source>
        <dbReference type="Proteomes" id="UP001152885"/>
    </source>
</evidence>
<comment type="caution">
    <text evidence="6">The sequence shown here is derived from an EMBL/GenBank/DDBJ whole genome shotgun (WGS) entry which is preliminary data.</text>
</comment>
<evidence type="ECO:0000256" key="2">
    <source>
        <dbReference type="ARBA" id="ARBA00022448"/>
    </source>
</evidence>
<evidence type="ECO:0000256" key="4">
    <source>
        <dbReference type="ARBA" id="ARBA00022927"/>
    </source>
</evidence>
<dbReference type="Proteomes" id="UP001152885">
    <property type="component" value="Unassembled WGS sequence"/>
</dbReference>
<dbReference type="GO" id="GO:0005783">
    <property type="term" value="C:endoplasmic reticulum"/>
    <property type="evidence" value="ECO:0007669"/>
    <property type="project" value="UniProtKB-SubCell"/>
</dbReference>
<proteinExistence type="predicted"/>
<accession>A0A9W4TQN7</accession>
<dbReference type="GO" id="GO:0006890">
    <property type="term" value="P:retrograde vesicle-mediated transport, Golgi to endoplasmic reticulum"/>
    <property type="evidence" value="ECO:0007669"/>
    <property type="project" value="InterPro"/>
</dbReference>
<dbReference type="AlphaFoldDB" id="A0A9W4TQN7"/>
<name>A0A9W4TQN7_9ASCO</name>
<dbReference type="EMBL" id="CANTUO010000001">
    <property type="protein sequence ID" value="CAI5755886.1"/>
    <property type="molecule type" value="Genomic_DNA"/>
</dbReference>
<dbReference type="OrthoDB" id="342024at2759"/>
<evidence type="ECO:0000256" key="1">
    <source>
        <dbReference type="ARBA" id="ARBA00004240"/>
    </source>
</evidence>
<evidence type="ECO:0000256" key="3">
    <source>
        <dbReference type="ARBA" id="ARBA00022824"/>
    </source>
</evidence>
<dbReference type="InterPro" id="IPR013244">
    <property type="entry name" value="Sec39_domain"/>
</dbReference>
<sequence>MEQSIDANLYLTTIEHLSSNDTLELISHFNSLKNTTGQYPDLKYTNQYNILNLLLIYTLPCNIQWNIVIELAKSIIYNDIEVEDVEFENRIEIKNPVSLFKTADDLIIDTNSQAQLLGFKPGDKNDKLLFRFVQAKILQLSSYFNDVKDIELLFSNIEFEEFNNWYICIIQPFDYYWSHIGKTTLNDYLKSDPTEKFEILVEPFNEVHNLGNWIKFVIIPSLKYSSAFDTLIEYLFNTDFGIVKKYEVWKLVISALIDNFQLKDFEKLVEYWLSAVYYYSFKESEIASIEIIRTYDLIKETLNLFDKKKSTKLEIRFADVLTDFSGFRKEGNPLSPLFKVENMGFLNDAIDTCRKLYPINKLTLANYLKFKFNPLEIDTQAEVSKFLSNVTVSNFDTLMTSVKTFQSQFISDSETPIIEKTILQNLLNSNLFTIINEMIETNKFSISSNEIFTIVLDKFWSFYNEATNLNEKIGHLHESKQCLDILSHLTNLEKSNQDEIIRLKHLFKAINSVKNFKIVINKTPLTPSKLLSFKSNVLKLVTTILEQNPKSYLAFEKLFRITNDLILYSNTTEDVFNSLKTLVIESALIDDNFTYAYTSSIELFENLKDEDNLWLTFYQVGKFQSPNWSIEPIDVLIKQREILSLMIQKLNLGVNVKIVLNQWNLVNDKIEKRISVDDEIEEEEDAYSSRQLNNISNLANDIISDATNSTNNAGEKISNLFVHGLGWAIGANR</sequence>
<feature type="domain" description="Sec39" evidence="5">
    <location>
        <begin position="120"/>
        <end position="682"/>
    </location>
</feature>
<evidence type="ECO:0000259" key="5">
    <source>
        <dbReference type="Pfam" id="PF08314"/>
    </source>
</evidence>
<keyword evidence="2" id="KW-0813">Transport</keyword>
<keyword evidence="7" id="KW-1185">Reference proteome</keyword>
<dbReference type="GO" id="GO:0015031">
    <property type="term" value="P:protein transport"/>
    <property type="evidence" value="ECO:0007669"/>
    <property type="project" value="UniProtKB-KW"/>
</dbReference>